<evidence type="ECO:0000313" key="1">
    <source>
        <dbReference type="EMBL" id="QQL46088.1"/>
    </source>
</evidence>
<evidence type="ECO:0000313" key="2">
    <source>
        <dbReference type="Proteomes" id="UP000475117"/>
    </source>
</evidence>
<accession>A0A6B3L3L5</accession>
<sequence>MISLPIDTSVDFGADNGTAVISNIQPVIPTQIGDWNLVSRFILPVAYVEGAIGSLPSIPEIPDIPTDEVFGLGDLNYTGFLSPAKSGAVIWGVGPSLMFPSATDPLLGAEKWSLGPSAVILTQPKPWSLGLLGRHLWSVGGASDRADVNQTLLQPFVNYNLDNGWYLMTDPVVLANWQAAPGQRWSVPVGGGIGRMFKIGNQPLNARLRGYYNVERPSGAPEWSVNFSLAFLFPK</sequence>
<reference evidence="1 2" key="1">
    <citation type="submission" date="2020-12" db="EMBL/GenBank/DDBJ databases">
        <title>Sulforoseuscoccus oceanibium gen. nov., sp. nov., a representative of the phylum Verrucomicrobia with special cytoplasmic membrane, and proposal of Sulforoseuscoccusaceae fam. nov.</title>
        <authorList>
            <person name="Xi F."/>
        </authorList>
    </citation>
    <scope>NUCLEOTIDE SEQUENCE [LARGE SCALE GENOMIC DNA]</scope>
    <source>
        <strain evidence="1 2">T37</strain>
    </source>
</reference>
<organism evidence="1 2">
    <name type="scientific">Sulfuriroseicoccus oceanibius</name>
    <dbReference type="NCBI Taxonomy" id="2707525"/>
    <lineage>
        <taxon>Bacteria</taxon>
        <taxon>Pseudomonadati</taxon>
        <taxon>Verrucomicrobiota</taxon>
        <taxon>Verrucomicrobiia</taxon>
        <taxon>Verrucomicrobiales</taxon>
        <taxon>Verrucomicrobiaceae</taxon>
        <taxon>Sulfuriroseicoccus</taxon>
    </lineage>
</organism>
<dbReference type="RefSeq" id="WP_164362749.1">
    <property type="nucleotide sequence ID" value="NZ_CP066776.1"/>
</dbReference>
<dbReference type="EMBL" id="CP066776">
    <property type="protein sequence ID" value="QQL46088.1"/>
    <property type="molecule type" value="Genomic_DNA"/>
</dbReference>
<dbReference type="AlphaFoldDB" id="A0A6B3L3L5"/>
<dbReference type="KEGG" id="soa:G3M56_005770"/>
<dbReference type="Proteomes" id="UP000475117">
    <property type="component" value="Chromosome"/>
</dbReference>
<proteinExistence type="predicted"/>
<protein>
    <submittedName>
        <fullName evidence="1">Uncharacterized protein</fullName>
    </submittedName>
</protein>
<gene>
    <name evidence="1" type="ORF">G3M56_005770</name>
</gene>
<keyword evidence="2" id="KW-1185">Reference proteome</keyword>
<name>A0A6B3L3L5_9BACT</name>